<dbReference type="Proteomes" id="UP000694380">
    <property type="component" value="Unplaced"/>
</dbReference>
<keyword evidence="1 2" id="KW-0053">Apoptosis</keyword>
<protein>
    <recommendedName>
        <fullName evidence="4">CIDE-N domain-containing protein</fullName>
    </recommendedName>
</protein>
<dbReference type="AlphaFoldDB" id="A0A8C3IT76"/>
<dbReference type="PROSITE" id="PS51135">
    <property type="entry name" value="CIDE_N"/>
    <property type="match status" value="1"/>
</dbReference>
<reference evidence="5" key="1">
    <citation type="submission" date="2025-08" db="UniProtKB">
        <authorList>
            <consortium name="Ensembl"/>
        </authorList>
    </citation>
    <scope>IDENTIFICATION</scope>
</reference>
<evidence type="ECO:0000256" key="2">
    <source>
        <dbReference type="PROSITE-ProRule" id="PRU00447"/>
    </source>
</evidence>
<feature type="domain" description="CIDE-N" evidence="4">
    <location>
        <begin position="49"/>
        <end position="125"/>
    </location>
</feature>
<evidence type="ECO:0000313" key="6">
    <source>
        <dbReference type="Proteomes" id="UP000694380"/>
    </source>
</evidence>
<name>A0A8C3IT76_CHRPI</name>
<dbReference type="Ensembl" id="ENSCPBT00000043527.1">
    <property type="protein sequence ID" value="ENSCPBP00000037109.1"/>
    <property type="gene ID" value="ENSCPBG00000025729.1"/>
</dbReference>
<feature type="compositionally biased region" description="Pro residues" evidence="3">
    <location>
        <begin position="1"/>
        <end position="10"/>
    </location>
</feature>
<dbReference type="GO" id="GO:0042981">
    <property type="term" value="P:regulation of apoptotic process"/>
    <property type="evidence" value="ECO:0007669"/>
    <property type="project" value="TreeGrafter"/>
</dbReference>
<dbReference type="GO" id="GO:0006915">
    <property type="term" value="P:apoptotic process"/>
    <property type="evidence" value="ECO:0007669"/>
    <property type="project" value="UniProtKB-UniRule"/>
</dbReference>
<evidence type="ECO:0000313" key="5">
    <source>
        <dbReference type="Ensembl" id="ENSCPBP00000037109.1"/>
    </source>
</evidence>
<sequence length="322" mass="35158">MLPPSPPPPNHDNGLPHTKRPPLTPSPPRSVSSAGSELTRRVWAPRAPPQRPFRVCNQRRGGRTGLMAGTLQELLAKAMEALLVAGLARLVLEEDGTAVESEAFFQTLPPDTALMLLGPGQSWSPPRVSEPSPTLQTLTHILRERPRQGQDIARITFDVYKLGPRDLFGSLNVKATFYGLYSMSCDFKCLGPKKVLRWVTAPLPRLLPKAPPTGRDRTLLLPAPPRQGPCPSTLIPPEPPASRDPTSAPSQYPLLAEPSALIQSSRISANSSLRLVSASWCRSQSRRRFTKWVRAKFRTRWCPKGSLRSCCSCSAGGTDGLG</sequence>
<feature type="region of interest" description="Disordered" evidence="3">
    <location>
        <begin position="207"/>
        <end position="250"/>
    </location>
</feature>
<proteinExistence type="predicted"/>
<dbReference type="SMART" id="SM00266">
    <property type="entry name" value="CAD"/>
    <property type="match status" value="1"/>
</dbReference>
<evidence type="ECO:0000256" key="1">
    <source>
        <dbReference type="ARBA" id="ARBA00022703"/>
    </source>
</evidence>
<dbReference type="InterPro" id="IPR003508">
    <property type="entry name" value="CIDE-N_dom"/>
</dbReference>
<dbReference type="SUPFAM" id="SSF54277">
    <property type="entry name" value="CAD &amp; PB1 domains"/>
    <property type="match status" value="1"/>
</dbReference>
<evidence type="ECO:0000259" key="4">
    <source>
        <dbReference type="PROSITE" id="PS51135"/>
    </source>
</evidence>
<evidence type="ECO:0000256" key="3">
    <source>
        <dbReference type="SAM" id="MobiDB-lite"/>
    </source>
</evidence>
<dbReference type="GeneTree" id="ENSGT00390000018596"/>
<organism evidence="5 6">
    <name type="scientific">Chrysemys picta bellii</name>
    <name type="common">Western painted turtle</name>
    <name type="synonym">Emys bellii</name>
    <dbReference type="NCBI Taxonomy" id="8478"/>
    <lineage>
        <taxon>Eukaryota</taxon>
        <taxon>Metazoa</taxon>
        <taxon>Chordata</taxon>
        <taxon>Craniata</taxon>
        <taxon>Vertebrata</taxon>
        <taxon>Euteleostomi</taxon>
        <taxon>Archelosauria</taxon>
        <taxon>Testudinata</taxon>
        <taxon>Testudines</taxon>
        <taxon>Cryptodira</taxon>
        <taxon>Durocryptodira</taxon>
        <taxon>Testudinoidea</taxon>
        <taxon>Emydidae</taxon>
        <taxon>Chrysemys</taxon>
    </lineage>
</organism>
<keyword evidence="6" id="KW-1185">Reference proteome</keyword>
<dbReference type="Pfam" id="PF02017">
    <property type="entry name" value="CIDE-N"/>
    <property type="match status" value="1"/>
</dbReference>
<feature type="region of interest" description="Disordered" evidence="3">
    <location>
        <begin position="1"/>
        <end position="53"/>
    </location>
</feature>
<dbReference type="Gene3D" id="3.10.20.10">
    <property type="match status" value="1"/>
</dbReference>
<dbReference type="PANTHER" id="PTHR12306:SF10">
    <property type="entry name" value="LIPID TRANSFERASE CIDEB"/>
    <property type="match status" value="1"/>
</dbReference>
<accession>A0A8C3IT76</accession>
<reference evidence="5" key="2">
    <citation type="submission" date="2025-09" db="UniProtKB">
        <authorList>
            <consortium name="Ensembl"/>
        </authorList>
    </citation>
    <scope>IDENTIFICATION</scope>
</reference>
<dbReference type="PANTHER" id="PTHR12306">
    <property type="entry name" value="CELL DEATH ACTIVATOR CIDE"/>
    <property type="match status" value="1"/>
</dbReference>
<feature type="compositionally biased region" description="Pro residues" evidence="3">
    <location>
        <begin position="222"/>
        <end position="242"/>
    </location>
</feature>